<protein>
    <submittedName>
        <fullName evidence="8">Drug/metabolite transporter (DMT)-like permease</fullName>
    </submittedName>
</protein>
<reference evidence="8 9" key="1">
    <citation type="submission" date="2018-06" db="EMBL/GenBank/DDBJ databases">
        <title>Genomic Encyclopedia of Archaeal and Bacterial Type Strains, Phase II (KMG-II): from individual species to whole genera.</title>
        <authorList>
            <person name="Goeker M."/>
        </authorList>
    </citation>
    <scope>NUCLEOTIDE SEQUENCE [LARGE SCALE GENOMIC DNA]</scope>
    <source>
        <strain evidence="8 9">ATCC BAA-1881</strain>
    </source>
</reference>
<dbReference type="GO" id="GO:0016020">
    <property type="term" value="C:membrane"/>
    <property type="evidence" value="ECO:0007669"/>
    <property type="project" value="UniProtKB-SubCell"/>
</dbReference>
<feature type="transmembrane region" description="Helical" evidence="6">
    <location>
        <begin position="247"/>
        <end position="266"/>
    </location>
</feature>
<feature type="transmembrane region" description="Helical" evidence="6">
    <location>
        <begin position="121"/>
        <end position="139"/>
    </location>
</feature>
<evidence type="ECO:0000256" key="6">
    <source>
        <dbReference type="SAM" id="Phobius"/>
    </source>
</evidence>
<dbReference type="OrthoDB" id="4529062at2"/>
<proteinExistence type="inferred from homology"/>
<feature type="transmembrane region" description="Helical" evidence="6">
    <location>
        <begin position="93"/>
        <end position="114"/>
    </location>
</feature>
<evidence type="ECO:0000256" key="2">
    <source>
        <dbReference type="ARBA" id="ARBA00007362"/>
    </source>
</evidence>
<comment type="subcellular location">
    <subcellularLocation>
        <location evidence="1">Membrane</location>
        <topology evidence="1">Multi-pass membrane protein</topology>
    </subcellularLocation>
</comment>
<dbReference type="AlphaFoldDB" id="A0A326UQZ2"/>
<keyword evidence="3 6" id="KW-0812">Transmembrane</keyword>
<evidence type="ECO:0000256" key="3">
    <source>
        <dbReference type="ARBA" id="ARBA00022692"/>
    </source>
</evidence>
<dbReference type="RefSeq" id="WP_111320287.1">
    <property type="nucleotide sequence ID" value="NZ_BIFX01000001.1"/>
</dbReference>
<dbReference type="InterPro" id="IPR000620">
    <property type="entry name" value="EamA_dom"/>
</dbReference>
<feature type="transmembrane region" description="Helical" evidence="6">
    <location>
        <begin position="65"/>
        <end position="87"/>
    </location>
</feature>
<comment type="similarity">
    <text evidence="2">Belongs to the EamA transporter family.</text>
</comment>
<evidence type="ECO:0000313" key="8">
    <source>
        <dbReference type="EMBL" id="PZW32887.1"/>
    </source>
</evidence>
<keyword evidence="4 6" id="KW-1133">Transmembrane helix</keyword>
<comment type="caution">
    <text evidence="8">The sequence shown here is derived from an EMBL/GenBank/DDBJ whole genome shotgun (WGS) entry which is preliminary data.</text>
</comment>
<feature type="domain" description="EamA" evidence="7">
    <location>
        <begin position="153"/>
        <end position="287"/>
    </location>
</feature>
<evidence type="ECO:0000256" key="4">
    <source>
        <dbReference type="ARBA" id="ARBA00022989"/>
    </source>
</evidence>
<keyword evidence="9" id="KW-1185">Reference proteome</keyword>
<evidence type="ECO:0000256" key="1">
    <source>
        <dbReference type="ARBA" id="ARBA00004141"/>
    </source>
</evidence>
<evidence type="ECO:0000313" key="9">
    <source>
        <dbReference type="Proteomes" id="UP000248806"/>
    </source>
</evidence>
<gene>
    <name evidence="8" type="ORF">EI42_01432</name>
</gene>
<dbReference type="SUPFAM" id="SSF103481">
    <property type="entry name" value="Multidrug resistance efflux transporter EmrE"/>
    <property type="match status" value="2"/>
</dbReference>
<dbReference type="Pfam" id="PF00892">
    <property type="entry name" value="EamA"/>
    <property type="match status" value="2"/>
</dbReference>
<dbReference type="EMBL" id="QKUF01000003">
    <property type="protein sequence ID" value="PZW32887.1"/>
    <property type="molecule type" value="Genomic_DNA"/>
</dbReference>
<evidence type="ECO:0000256" key="5">
    <source>
        <dbReference type="ARBA" id="ARBA00023136"/>
    </source>
</evidence>
<feature type="transmembrane region" description="Helical" evidence="6">
    <location>
        <begin position="145"/>
        <end position="168"/>
    </location>
</feature>
<dbReference type="InterPro" id="IPR050638">
    <property type="entry name" value="AA-Vitamin_Transporters"/>
</dbReference>
<name>A0A326UQZ2_THEHA</name>
<organism evidence="8 9">
    <name type="scientific">Thermosporothrix hazakensis</name>
    <dbReference type="NCBI Taxonomy" id="644383"/>
    <lineage>
        <taxon>Bacteria</taxon>
        <taxon>Bacillati</taxon>
        <taxon>Chloroflexota</taxon>
        <taxon>Ktedonobacteria</taxon>
        <taxon>Ktedonobacterales</taxon>
        <taxon>Thermosporotrichaceae</taxon>
        <taxon>Thermosporothrix</taxon>
    </lineage>
</organism>
<feature type="transmembrane region" description="Helical" evidence="6">
    <location>
        <begin position="214"/>
        <end position="235"/>
    </location>
</feature>
<feature type="transmembrane region" description="Helical" evidence="6">
    <location>
        <begin position="34"/>
        <end position="53"/>
    </location>
</feature>
<dbReference type="PANTHER" id="PTHR32322">
    <property type="entry name" value="INNER MEMBRANE TRANSPORTER"/>
    <property type="match status" value="1"/>
</dbReference>
<dbReference type="Proteomes" id="UP000248806">
    <property type="component" value="Unassembled WGS sequence"/>
</dbReference>
<feature type="domain" description="EamA" evidence="7">
    <location>
        <begin position="6"/>
        <end position="138"/>
    </location>
</feature>
<keyword evidence="5 6" id="KW-0472">Membrane</keyword>
<sequence length="320" mass="34628">MKAYKAELAVFGASLLWGLNYCTVKIVLNYVPPMIAGTLRFLLAGLFILFILKRVEGTIKLSRTLLLRVLLAGIVGFGLQQVFFLYGSALVDATMGALITAFTTAVMTIVASLLMREKLTGIMLGGILIACAGMVMVVLGKGAMVALTAGSGLGILLLFIAGILNGLLPMLNKRTLERYSALRVTTWTIFAGAFSLFPLGAADVQNVHWTGLPWGVWGSLFFTAVGATVLTNLLWNYGLTKVGVVRLTIYSYLPSIFGVLLAALLLRETLSSLQWLGAVLTLGGVLLSQLKHLDLKKLLLKKIWERKEPVRQRAVNDVAI</sequence>
<feature type="transmembrane region" description="Helical" evidence="6">
    <location>
        <begin position="180"/>
        <end position="202"/>
    </location>
</feature>
<evidence type="ECO:0000259" key="7">
    <source>
        <dbReference type="Pfam" id="PF00892"/>
    </source>
</evidence>
<dbReference type="InterPro" id="IPR037185">
    <property type="entry name" value="EmrE-like"/>
</dbReference>
<dbReference type="PANTHER" id="PTHR32322:SF2">
    <property type="entry name" value="EAMA DOMAIN-CONTAINING PROTEIN"/>
    <property type="match status" value="1"/>
</dbReference>
<accession>A0A326UQZ2</accession>
<feature type="transmembrane region" description="Helical" evidence="6">
    <location>
        <begin position="272"/>
        <end position="290"/>
    </location>
</feature>